<accession>I3IGE9</accession>
<evidence type="ECO:0000313" key="1">
    <source>
        <dbReference type="EMBL" id="GAB60794.1"/>
    </source>
</evidence>
<sequence length="70" mass="8183">MVKIDQYTGEYLVYKTIPGLPSRAHVFRRGGKAKALPYAMLFSYELLPRAVWFMGKDKFLKGDFFLFPLF</sequence>
<reference evidence="1 2" key="1">
    <citation type="journal article" date="2012" name="FEBS Lett.">
        <title>Anammox organism KSU-1 expresses a NirK-type copper-containing nitrite reductase instead of a NirS-type with cytochrome cd1.</title>
        <authorList>
            <person name="Hira D."/>
            <person name="Toh H."/>
            <person name="Migita C.T."/>
            <person name="Okubo H."/>
            <person name="Nishiyama T."/>
            <person name="Hattori M."/>
            <person name="Furukawa K."/>
            <person name="Fujii T."/>
        </authorList>
    </citation>
    <scope>NUCLEOTIDE SEQUENCE [LARGE SCALE GENOMIC DNA]</scope>
</reference>
<dbReference type="Proteomes" id="UP000002985">
    <property type="component" value="Unassembled WGS sequence"/>
</dbReference>
<comment type="caution">
    <text evidence="1">The sequence shown here is derived from an EMBL/GenBank/DDBJ whole genome shotgun (WGS) entry which is preliminary data.</text>
</comment>
<gene>
    <name evidence="1" type="ORF">KSU1_A0027</name>
</gene>
<name>I3IGE9_9BACT</name>
<organism evidence="1 2">
    <name type="scientific">Candidatus Jettenia caeni</name>
    <dbReference type="NCBI Taxonomy" id="247490"/>
    <lineage>
        <taxon>Bacteria</taxon>
        <taxon>Pseudomonadati</taxon>
        <taxon>Planctomycetota</taxon>
        <taxon>Candidatus Brocadiia</taxon>
        <taxon>Candidatus Brocadiales</taxon>
        <taxon>Candidatus Brocadiaceae</taxon>
        <taxon>Candidatus Jettenia</taxon>
    </lineage>
</organism>
<evidence type="ECO:0000313" key="2">
    <source>
        <dbReference type="Proteomes" id="UP000002985"/>
    </source>
</evidence>
<protein>
    <submittedName>
        <fullName evidence="1">Uncharacterized protein</fullName>
    </submittedName>
</protein>
<dbReference type="AlphaFoldDB" id="I3IGE9"/>
<proteinExistence type="predicted"/>
<dbReference type="EMBL" id="BAFH01000001">
    <property type="protein sequence ID" value="GAB60794.1"/>
    <property type="molecule type" value="Genomic_DNA"/>
</dbReference>
<keyword evidence="2" id="KW-1185">Reference proteome</keyword>